<dbReference type="Gene3D" id="3.20.20.240">
    <property type="entry name" value="Methylmalonyl-CoA mutase"/>
    <property type="match status" value="1"/>
</dbReference>
<dbReference type="InterPro" id="IPR006099">
    <property type="entry name" value="MeMalonylCoA_mutase_a/b_cat"/>
</dbReference>
<reference evidence="2 3" key="1">
    <citation type="submission" date="2020-08" db="EMBL/GenBank/DDBJ databases">
        <title>Bridging the membrane lipid divide: bacteria of the FCB group superphylum have the potential to synthesize archaeal ether lipids.</title>
        <authorList>
            <person name="Villanueva L."/>
            <person name="Von Meijenfeldt F.A.B."/>
            <person name="Westbye A.B."/>
            <person name="Yadav S."/>
            <person name="Hopmans E.C."/>
            <person name="Dutilh B.E."/>
            <person name="Sinninghe Damste J.S."/>
        </authorList>
    </citation>
    <scope>NUCLEOTIDE SEQUENCE [LARGE SCALE GENOMIC DNA]</scope>
    <source>
        <strain evidence="2">NIOZ-UU27</strain>
    </source>
</reference>
<organism evidence="2 3">
    <name type="scientific">Candidatus Desulfacyla euxinica</name>
    <dbReference type="NCBI Taxonomy" id="2841693"/>
    <lineage>
        <taxon>Bacteria</taxon>
        <taxon>Deltaproteobacteria</taxon>
        <taxon>Candidatus Desulfacyla</taxon>
    </lineage>
</organism>
<dbReference type="GO" id="GO:0031419">
    <property type="term" value="F:cobalamin binding"/>
    <property type="evidence" value="ECO:0007669"/>
    <property type="project" value="InterPro"/>
</dbReference>
<evidence type="ECO:0000313" key="3">
    <source>
        <dbReference type="Proteomes" id="UP000650524"/>
    </source>
</evidence>
<dbReference type="EMBL" id="JACNJD010000087">
    <property type="protein sequence ID" value="MBC8176087.1"/>
    <property type="molecule type" value="Genomic_DNA"/>
</dbReference>
<feature type="non-terminal residue" evidence="2">
    <location>
        <position position="336"/>
    </location>
</feature>
<dbReference type="GO" id="GO:0016866">
    <property type="term" value="F:intramolecular transferase activity"/>
    <property type="evidence" value="ECO:0007669"/>
    <property type="project" value="InterPro"/>
</dbReference>
<dbReference type="PANTHER" id="PTHR48101:SF1">
    <property type="entry name" value="METHYLMALONYL-COA MUTASE, LARGE SUBUNIT"/>
    <property type="match status" value="1"/>
</dbReference>
<feature type="domain" description="Methylmalonyl-CoA mutase alpha/beta chain catalytic" evidence="1">
    <location>
        <begin position="20"/>
        <end position="335"/>
    </location>
</feature>
<name>A0A8J6MVH2_9DELT</name>
<dbReference type="InterPro" id="IPR016176">
    <property type="entry name" value="Cbl-dep_enz_cat"/>
</dbReference>
<dbReference type="SUPFAM" id="SSF51703">
    <property type="entry name" value="Cobalamin (vitamin B12)-dependent enzymes"/>
    <property type="match status" value="1"/>
</dbReference>
<dbReference type="Pfam" id="PF01642">
    <property type="entry name" value="MM_CoA_mutase"/>
    <property type="match status" value="1"/>
</dbReference>
<sequence length="336" mass="37408">MKNDSISVDRDIGGMVRTATQSHVEVKPAYTPEDCRHLSYEKDLGDPGEYPYTRGIYPEMFRKRLWLKSFIVSYSTAEETNTAFREYIENGLTDLRLLADLPTQSGIDPDHPLAWSSMMCGGVATYALPVYEKMLDGLPLEGVVYELAHSGISNFINFHSMLVAVMHKNGLDPATLRGSGINDPVRAKLVYECPDFPTHVARRVWLDHVEYSLKHTPKWKPCCPNGVDPEQRGMDVPGELGGCLAVAIAMFEGLKDRGISIDDYGPMVFALDAESDFFETIAKFRAARKMWATIAKEKLGATDKKAMQLKIGIRTSGLSLQSQKPLNNAARVTLEI</sequence>
<gene>
    <name evidence="2" type="ORF">H8E19_01675</name>
</gene>
<protein>
    <submittedName>
        <fullName evidence="2">Methylmalonyl-CoA mutase</fullName>
    </submittedName>
</protein>
<accession>A0A8J6MVH2</accession>
<dbReference type="AlphaFoldDB" id="A0A8J6MVH2"/>
<evidence type="ECO:0000313" key="2">
    <source>
        <dbReference type="EMBL" id="MBC8176087.1"/>
    </source>
</evidence>
<dbReference type="Proteomes" id="UP000650524">
    <property type="component" value="Unassembled WGS sequence"/>
</dbReference>
<comment type="caution">
    <text evidence="2">The sequence shown here is derived from an EMBL/GenBank/DDBJ whole genome shotgun (WGS) entry which is preliminary data.</text>
</comment>
<dbReference type="PANTHER" id="PTHR48101">
    <property type="entry name" value="METHYLMALONYL-COA MUTASE, MITOCHONDRIAL-RELATED"/>
    <property type="match status" value="1"/>
</dbReference>
<proteinExistence type="predicted"/>
<evidence type="ECO:0000259" key="1">
    <source>
        <dbReference type="Pfam" id="PF01642"/>
    </source>
</evidence>